<dbReference type="EMBL" id="BJYG01000003">
    <property type="protein sequence ID" value="GEN62189.1"/>
    <property type="molecule type" value="Genomic_DNA"/>
</dbReference>
<evidence type="ECO:0000313" key="1">
    <source>
        <dbReference type="EMBL" id="GEN62189.1"/>
    </source>
</evidence>
<dbReference type="AlphaFoldDB" id="A0A511XGY3"/>
<gene>
    <name evidence="1" type="ORF">AOE01nite_04130</name>
</gene>
<dbReference type="InterPro" id="IPR007739">
    <property type="entry name" value="RgpF"/>
</dbReference>
<evidence type="ECO:0008006" key="3">
    <source>
        <dbReference type="Google" id="ProtNLM"/>
    </source>
</evidence>
<dbReference type="OrthoDB" id="8849801at2"/>
<comment type="caution">
    <text evidence="1">The sequence shown here is derived from an EMBL/GenBank/DDBJ whole genome shotgun (WGS) entry which is preliminary data.</text>
</comment>
<dbReference type="Proteomes" id="UP000321746">
    <property type="component" value="Unassembled WGS sequence"/>
</dbReference>
<proteinExistence type="predicted"/>
<dbReference type="Pfam" id="PF05045">
    <property type="entry name" value="RgpF"/>
    <property type="match status" value="1"/>
</dbReference>
<keyword evidence="2" id="KW-1185">Reference proteome</keyword>
<accession>A0A511XGY3</accession>
<organism evidence="1 2">
    <name type="scientific">Acetobacter oeni</name>
    <dbReference type="NCBI Taxonomy" id="304077"/>
    <lineage>
        <taxon>Bacteria</taxon>
        <taxon>Pseudomonadati</taxon>
        <taxon>Pseudomonadota</taxon>
        <taxon>Alphaproteobacteria</taxon>
        <taxon>Acetobacterales</taxon>
        <taxon>Acetobacteraceae</taxon>
        <taxon>Acetobacter</taxon>
    </lineage>
</organism>
<evidence type="ECO:0000313" key="2">
    <source>
        <dbReference type="Proteomes" id="UP000321746"/>
    </source>
</evidence>
<sequence>MEPGNKFMPDQICLFAAYTRDGTLPPYTLYYLSELTSCGFTTHVALSGAAQVSKETEQSCHDRGIILWPRPNTGHDFGAWQHLLLHNCAAGASRVLLANDSVFGPLSPLAPIFRRMQSSAADVWGMVETRAITPHLQSWFVCFERHSFDAEPVQRALRQNFVNMTKEELIWHGELGLSVACRAAGLGTDALWSDRNGLSGTLFPAINPMHARWRQMARGRSVPFIKTELLRDNPFRLLTTPEWKQIVTSHSNFKPEWIASYLRTNPPRTRTTASNLKGRLLYNLFDQITGRYTFPGKQ</sequence>
<name>A0A511XGY3_9PROT</name>
<reference evidence="1 2" key="1">
    <citation type="submission" date="2019-07" db="EMBL/GenBank/DDBJ databases">
        <title>Whole genome shotgun sequence of Acetobacter oeni NBRC 105207.</title>
        <authorList>
            <person name="Hosoyama A."/>
            <person name="Uohara A."/>
            <person name="Ohji S."/>
            <person name="Ichikawa N."/>
        </authorList>
    </citation>
    <scope>NUCLEOTIDE SEQUENCE [LARGE SCALE GENOMIC DNA]</scope>
    <source>
        <strain evidence="1 2">NBRC 105207</strain>
    </source>
</reference>
<protein>
    <recommendedName>
        <fullName evidence="3">Glycosyl transferase</fullName>
    </recommendedName>
</protein>